<sequence>MVQTILKSILIKLVHKWKRKKYEKLSRFFIIREIRKKMSKNIPILPQQTLQVRFLPKEKIPQKKKFVPGTAFLSYFSFCFLGIRMVLRRLRILRFCVKSIKFPQN</sequence>
<protein>
    <recommendedName>
        <fullName evidence="3">Transmembrane protein</fullName>
    </recommendedName>
</protein>
<name>A0A8D8XRG5_9HEMI</name>
<dbReference type="EMBL" id="HBUF01343498">
    <property type="protein sequence ID" value="CAG6706742.1"/>
    <property type="molecule type" value="Transcribed_RNA"/>
</dbReference>
<feature type="transmembrane region" description="Helical" evidence="1">
    <location>
        <begin position="66"/>
        <end position="87"/>
    </location>
</feature>
<reference evidence="2" key="1">
    <citation type="submission" date="2021-05" db="EMBL/GenBank/DDBJ databases">
        <authorList>
            <person name="Alioto T."/>
            <person name="Alioto T."/>
            <person name="Gomez Garrido J."/>
        </authorList>
    </citation>
    <scope>NUCLEOTIDE SEQUENCE</scope>
</reference>
<dbReference type="AlphaFoldDB" id="A0A8D8XRG5"/>
<evidence type="ECO:0008006" key="3">
    <source>
        <dbReference type="Google" id="ProtNLM"/>
    </source>
</evidence>
<keyword evidence="1" id="KW-1133">Transmembrane helix</keyword>
<keyword evidence="1" id="KW-0472">Membrane</keyword>
<keyword evidence="1" id="KW-0812">Transmembrane</keyword>
<organism evidence="2">
    <name type="scientific">Cacopsylla melanoneura</name>
    <dbReference type="NCBI Taxonomy" id="428564"/>
    <lineage>
        <taxon>Eukaryota</taxon>
        <taxon>Metazoa</taxon>
        <taxon>Ecdysozoa</taxon>
        <taxon>Arthropoda</taxon>
        <taxon>Hexapoda</taxon>
        <taxon>Insecta</taxon>
        <taxon>Pterygota</taxon>
        <taxon>Neoptera</taxon>
        <taxon>Paraneoptera</taxon>
        <taxon>Hemiptera</taxon>
        <taxon>Sternorrhyncha</taxon>
        <taxon>Psylloidea</taxon>
        <taxon>Psyllidae</taxon>
        <taxon>Psyllinae</taxon>
        <taxon>Cacopsylla</taxon>
    </lineage>
</organism>
<accession>A0A8D8XRG5</accession>
<proteinExistence type="predicted"/>
<evidence type="ECO:0000256" key="1">
    <source>
        <dbReference type="SAM" id="Phobius"/>
    </source>
</evidence>
<evidence type="ECO:0000313" key="2">
    <source>
        <dbReference type="EMBL" id="CAG6706742.1"/>
    </source>
</evidence>